<dbReference type="Proteomes" id="UP000003121">
    <property type="component" value="Chromosome"/>
</dbReference>
<name>A0ABN4AXU8_9BURK</name>
<protein>
    <submittedName>
        <fullName evidence="2">Uncharacterized protein</fullName>
    </submittedName>
</protein>
<proteinExistence type="predicted"/>
<accession>A0ABN4AXU8</accession>
<reference evidence="2 3" key="1">
    <citation type="journal article" date="2012" name="Vet. Microbiol.">
        <title>Comparative genomic analyses of the Taylorellae.</title>
        <authorList>
            <person name="Hauser H."/>
            <person name="Richter D.C."/>
            <person name="van Tonder A."/>
            <person name="Clark L."/>
            <person name="Preston A."/>
        </authorList>
    </citation>
    <scope>NUCLEOTIDE SEQUENCE [LARGE SCALE GENOMIC DNA]</scope>
    <source>
        <strain evidence="2 3">ATCC 35865</strain>
    </source>
</reference>
<keyword evidence="3" id="KW-1185">Reference proteome</keyword>
<feature type="transmembrane region" description="Helical" evidence="1">
    <location>
        <begin position="12"/>
        <end position="30"/>
    </location>
</feature>
<organism evidence="2 3">
    <name type="scientific">Taylorella equigenitalis ATCC 35865</name>
    <dbReference type="NCBI Taxonomy" id="743973"/>
    <lineage>
        <taxon>Bacteria</taxon>
        <taxon>Pseudomonadati</taxon>
        <taxon>Pseudomonadota</taxon>
        <taxon>Betaproteobacteria</taxon>
        <taxon>Burkholderiales</taxon>
        <taxon>Alcaligenaceae</taxon>
        <taxon>Taylorella</taxon>
    </lineage>
</organism>
<evidence type="ECO:0000256" key="1">
    <source>
        <dbReference type="SAM" id="Phobius"/>
    </source>
</evidence>
<dbReference type="EMBL" id="CP003264">
    <property type="protein sequence ID" value="AFN35226.1"/>
    <property type="molecule type" value="Genomic_DNA"/>
</dbReference>
<evidence type="ECO:0000313" key="3">
    <source>
        <dbReference type="Proteomes" id="UP000003121"/>
    </source>
</evidence>
<keyword evidence="1" id="KW-0472">Membrane</keyword>
<keyword evidence="1" id="KW-0812">Transmembrane</keyword>
<sequence>MNTQAASLKQIGLRFGIKGGLLIFFVYQIIDLVGWII</sequence>
<evidence type="ECO:0000313" key="2">
    <source>
        <dbReference type="EMBL" id="AFN35226.1"/>
    </source>
</evidence>
<keyword evidence="1" id="KW-1133">Transmembrane helix</keyword>
<gene>
    <name evidence="2" type="ORF">KUI_0124</name>
</gene>